<dbReference type="AlphaFoldDB" id="A0A3B0USG5"/>
<evidence type="ECO:0000313" key="1">
    <source>
        <dbReference type="EMBL" id="VAW27579.1"/>
    </source>
</evidence>
<protein>
    <submittedName>
        <fullName evidence="1">Uncharacterized protein</fullName>
    </submittedName>
</protein>
<reference evidence="1" key="1">
    <citation type="submission" date="2018-06" db="EMBL/GenBank/DDBJ databases">
        <authorList>
            <person name="Zhirakovskaya E."/>
        </authorList>
    </citation>
    <scope>NUCLEOTIDE SEQUENCE</scope>
</reference>
<organism evidence="1">
    <name type="scientific">hydrothermal vent metagenome</name>
    <dbReference type="NCBI Taxonomy" id="652676"/>
    <lineage>
        <taxon>unclassified sequences</taxon>
        <taxon>metagenomes</taxon>
        <taxon>ecological metagenomes</taxon>
    </lineage>
</organism>
<name>A0A3B0USG5_9ZZZZ</name>
<accession>A0A3B0USG5</accession>
<dbReference type="EMBL" id="UOET01000131">
    <property type="protein sequence ID" value="VAW27579.1"/>
    <property type="molecule type" value="Genomic_DNA"/>
</dbReference>
<proteinExistence type="predicted"/>
<sequence length="170" mass="18775">MLHKFKWLVVSFVMMTFIFSGVLAPNTADAAKKSREELEKAKKEGDLSVKEAQKFRDAFGKEADEANIEVFDNTGAKPAASGNSTYGVAGFDYLTGVGKVASDPSMINEKTFKIKSQNKSPLEGLMKKRFKHSWTGQYNDTQSGWGEKSGVTEAWFRKHDSGSKLGGDYN</sequence>
<feature type="non-terminal residue" evidence="1">
    <location>
        <position position="170"/>
    </location>
</feature>
<gene>
    <name evidence="1" type="ORF">MNBD_BACTEROID07-1039</name>
</gene>